<keyword evidence="12" id="KW-1185">Reference proteome</keyword>
<dbReference type="InterPro" id="IPR050994">
    <property type="entry name" value="At_inactive_RLKs"/>
</dbReference>
<dbReference type="EMBL" id="NMUH01001677">
    <property type="protein sequence ID" value="MQL94440.1"/>
    <property type="molecule type" value="Genomic_DNA"/>
</dbReference>
<reference evidence="11" key="1">
    <citation type="submission" date="2017-07" db="EMBL/GenBank/DDBJ databases">
        <title>Taro Niue Genome Assembly and Annotation.</title>
        <authorList>
            <person name="Atibalentja N."/>
            <person name="Keating K."/>
            <person name="Fields C.J."/>
        </authorList>
    </citation>
    <scope>NUCLEOTIDE SEQUENCE</scope>
    <source>
        <strain evidence="11">Niue_2</strain>
        <tissue evidence="11">Leaf</tissue>
    </source>
</reference>
<accession>A0A843VLI0</accession>
<evidence type="ECO:0000256" key="3">
    <source>
        <dbReference type="ARBA" id="ARBA00022692"/>
    </source>
</evidence>
<dbReference type="InterPro" id="IPR001611">
    <property type="entry name" value="Leu-rich_rpt"/>
</dbReference>
<evidence type="ECO:0000256" key="5">
    <source>
        <dbReference type="ARBA" id="ARBA00022737"/>
    </source>
</evidence>
<evidence type="ECO:0000256" key="9">
    <source>
        <dbReference type="ARBA" id="ARBA00023136"/>
    </source>
</evidence>
<keyword evidence="2" id="KW-0433">Leucine-rich repeat</keyword>
<dbReference type="Pfam" id="PF08263">
    <property type="entry name" value="LRRNT_2"/>
    <property type="match status" value="1"/>
</dbReference>
<gene>
    <name evidence="11" type="ORF">Taro_027100</name>
</gene>
<protein>
    <recommendedName>
        <fullName evidence="10">Leucine-rich repeat-containing N-terminal plant-type domain-containing protein</fullName>
    </recommendedName>
</protein>
<dbReference type="GO" id="GO:0016020">
    <property type="term" value="C:membrane"/>
    <property type="evidence" value="ECO:0007669"/>
    <property type="project" value="UniProtKB-SubCell"/>
</dbReference>
<keyword evidence="8" id="KW-1133">Transmembrane helix</keyword>
<comment type="subcellular location">
    <subcellularLocation>
        <location evidence="1">Membrane</location>
    </subcellularLocation>
</comment>
<keyword evidence="4" id="KW-0732">Signal</keyword>
<dbReference type="Gene3D" id="3.80.10.10">
    <property type="entry name" value="Ribonuclease Inhibitor"/>
    <property type="match status" value="2"/>
</dbReference>
<evidence type="ECO:0000256" key="6">
    <source>
        <dbReference type="ARBA" id="ARBA00022741"/>
    </source>
</evidence>
<feature type="domain" description="Leucine-rich repeat-containing N-terminal plant-type" evidence="10">
    <location>
        <begin position="105"/>
        <end position="137"/>
    </location>
</feature>
<dbReference type="Proteomes" id="UP000652761">
    <property type="component" value="Unassembled WGS sequence"/>
</dbReference>
<dbReference type="OrthoDB" id="680397at2759"/>
<evidence type="ECO:0000256" key="4">
    <source>
        <dbReference type="ARBA" id="ARBA00022729"/>
    </source>
</evidence>
<evidence type="ECO:0000256" key="8">
    <source>
        <dbReference type="ARBA" id="ARBA00022989"/>
    </source>
</evidence>
<comment type="caution">
    <text evidence="11">The sequence shown here is derived from an EMBL/GenBank/DDBJ whole genome shotgun (WGS) entry which is preliminary data.</text>
</comment>
<dbReference type="InterPro" id="IPR013210">
    <property type="entry name" value="LRR_N_plant-typ"/>
</dbReference>
<keyword evidence="6" id="KW-0547">Nucleotide-binding</keyword>
<keyword evidence="5" id="KW-0677">Repeat</keyword>
<proteinExistence type="predicted"/>
<dbReference type="FunFam" id="3.80.10.10:FF:000234">
    <property type="entry name" value="Probable inactive receptor kinase RLK902"/>
    <property type="match status" value="1"/>
</dbReference>
<evidence type="ECO:0000313" key="11">
    <source>
        <dbReference type="EMBL" id="MQL94440.1"/>
    </source>
</evidence>
<dbReference type="PANTHER" id="PTHR48010:SF76">
    <property type="entry name" value="INACTIVE RECEPTOR KINASE RLK902-RELATED"/>
    <property type="match status" value="1"/>
</dbReference>
<dbReference type="AlphaFoldDB" id="A0A843VLI0"/>
<evidence type="ECO:0000313" key="12">
    <source>
        <dbReference type="Proteomes" id="UP000652761"/>
    </source>
</evidence>
<organism evidence="11 12">
    <name type="scientific">Colocasia esculenta</name>
    <name type="common">Wild taro</name>
    <name type="synonym">Arum esculentum</name>
    <dbReference type="NCBI Taxonomy" id="4460"/>
    <lineage>
        <taxon>Eukaryota</taxon>
        <taxon>Viridiplantae</taxon>
        <taxon>Streptophyta</taxon>
        <taxon>Embryophyta</taxon>
        <taxon>Tracheophyta</taxon>
        <taxon>Spermatophyta</taxon>
        <taxon>Magnoliopsida</taxon>
        <taxon>Liliopsida</taxon>
        <taxon>Araceae</taxon>
        <taxon>Aroideae</taxon>
        <taxon>Colocasieae</taxon>
        <taxon>Colocasia</taxon>
    </lineage>
</organism>
<dbReference type="PANTHER" id="PTHR48010">
    <property type="entry name" value="OS05G0588300 PROTEIN"/>
    <property type="match status" value="1"/>
</dbReference>
<dbReference type="GO" id="GO:0005524">
    <property type="term" value="F:ATP binding"/>
    <property type="evidence" value="ECO:0007669"/>
    <property type="project" value="UniProtKB-KW"/>
</dbReference>
<dbReference type="InterPro" id="IPR032675">
    <property type="entry name" value="LRR_dom_sf"/>
</dbReference>
<evidence type="ECO:0000256" key="2">
    <source>
        <dbReference type="ARBA" id="ARBA00022614"/>
    </source>
</evidence>
<dbReference type="Pfam" id="PF00560">
    <property type="entry name" value="LRR_1"/>
    <property type="match status" value="3"/>
</dbReference>
<sequence>MVARDLKEKEGARRNPVLFPTQICNDLHLSPFKIITKEFKSDSQFELRAQIHIKKLCSTGERLATAISGDVGLEACVLTWFQCVEASWSMENIDRALFCEFFLLDRAALQDFRAAVGRSALSWNDSLSPCSWQGVVCELGCVTQLRLPGVGLMGTILAGVLGNLTELRTLSLRFNTLSGTLLPDLASLVHLRNLYLQDNSFSGQILASIFSLQNLLWLNLGGNRFSGGISSEFGNLKRLCTLYFDRNQISGQIPDVNFDLDQFNVSYNRLNGSIPWSLQSKPTDTFMDLVCEACRSWGAALERIWRWGVRSGGVLRPLDSLKDSCSSSSFSAVEVDQKTEGIEDMGADEIEKEIRNVKRQSNITHGLLSVMIILTAIWQLSSY</sequence>
<evidence type="ECO:0000256" key="1">
    <source>
        <dbReference type="ARBA" id="ARBA00004370"/>
    </source>
</evidence>
<keyword evidence="7" id="KW-0067">ATP-binding</keyword>
<keyword evidence="9" id="KW-0472">Membrane</keyword>
<dbReference type="SUPFAM" id="SSF52058">
    <property type="entry name" value="L domain-like"/>
    <property type="match status" value="1"/>
</dbReference>
<keyword evidence="3" id="KW-0812">Transmembrane</keyword>
<evidence type="ECO:0000259" key="10">
    <source>
        <dbReference type="Pfam" id="PF08263"/>
    </source>
</evidence>
<name>A0A843VLI0_COLES</name>
<evidence type="ECO:0000256" key="7">
    <source>
        <dbReference type="ARBA" id="ARBA00022840"/>
    </source>
</evidence>